<dbReference type="InterPro" id="IPR028098">
    <property type="entry name" value="Glyco_trans_4-like_N"/>
</dbReference>
<dbReference type="PANTHER" id="PTHR12526:SF584">
    <property type="entry name" value="GLYCOSYLTRANSFERASE"/>
    <property type="match status" value="1"/>
</dbReference>
<dbReference type="OrthoDB" id="9768937at2"/>
<feature type="domain" description="Glycosyl transferase family 1" evidence="1">
    <location>
        <begin position="210"/>
        <end position="369"/>
    </location>
</feature>
<dbReference type="CDD" id="cd03801">
    <property type="entry name" value="GT4_PimA-like"/>
    <property type="match status" value="1"/>
</dbReference>
<dbReference type="RefSeq" id="WP_114834010.1">
    <property type="nucleotide sequence ID" value="NZ_LR699114.1"/>
</dbReference>
<dbReference type="SUPFAM" id="SSF53756">
    <property type="entry name" value="UDP-Glycosyltransferase/glycogen phosphorylase"/>
    <property type="match status" value="1"/>
</dbReference>
<name>A0A370GP61_9COXI</name>
<keyword evidence="4" id="KW-1185">Reference proteome</keyword>
<reference evidence="3 4" key="1">
    <citation type="submission" date="2018-07" db="EMBL/GenBank/DDBJ databases">
        <title>Genomic Encyclopedia of Type Strains, Phase IV (KMG-IV): sequencing the most valuable type-strain genomes for metagenomic binning, comparative biology and taxonomic classification.</title>
        <authorList>
            <person name="Goeker M."/>
        </authorList>
    </citation>
    <scope>NUCLEOTIDE SEQUENCE [LARGE SCALE GENOMIC DNA]</scope>
    <source>
        <strain evidence="3 4">DSM 16500</strain>
    </source>
</reference>
<dbReference type="InterPro" id="IPR001296">
    <property type="entry name" value="Glyco_trans_1"/>
</dbReference>
<dbReference type="AlphaFoldDB" id="A0A370GP61"/>
<accession>A0A370GP61</accession>
<evidence type="ECO:0000259" key="1">
    <source>
        <dbReference type="Pfam" id="PF00534"/>
    </source>
</evidence>
<evidence type="ECO:0000259" key="2">
    <source>
        <dbReference type="Pfam" id="PF13439"/>
    </source>
</evidence>
<dbReference type="EMBL" id="QQAX01000007">
    <property type="protein sequence ID" value="RDI45139.1"/>
    <property type="molecule type" value="Genomic_DNA"/>
</dbReference>
<evidence type="ECO:0000313" key="4">
    <source>
        <dbReference type="Proteomes" id="UP000254720"/>
    </source>
</evidence>
<dbReference type="Proteomes" id="UP000254720">
    <property type="component" value="Unassembled WGS sequence"/>
</dbReference>
<keyword evidence="3" id="KW-0808">Transferase</keyword>
<gene>
    <name evidence="3" type="ORF">C8D86_10715</name>
</gene>
<dbReference type="Pfam" id="PF13439">
    <property type="entry name" value="Glyco_transf_4"/>
    <property type="match status" value="1"/>
</dbReference>
<dbReference type="Pfam" id="PF00534">
    <property type="entry name" value="Glycos_transf_1"/>
    <property type="match status" value="1"/>
</dbReference>
<feature type="domain" description="Glycosyltransferase subfamily 4-like N-terminal" evidence="2">
    <location>
        <begin position="14"/>
        <end position="193"/>
    </location>
</feature>
<evidence type="ECO:0000313" key="3">
    <source>
        <dbReference type="EMBL" id="RDI45139.1"/>
    </source>
</evidence>
<dbReference type="GO" id="GO:1901135">
    <property type="term" value="P:carbohydrate derivative metabolic process"/>
    <property type="evidence" value="ECO:0007669"/>
    <property type="project" value="UniProtKB-ARBA"/>
</dbReference>
<dbReference type="PANTHER" id="PTHR12526">
    <property type="entry name" value="GLYCOSYLTRANSFERASE"/>
    <property type="match status" value="1"/>
</dbReference>
<organism evidence="3 4">
    <name type="scientific">Aquicella lusitana</name>
    <dbReference type="NCBI Taxonomy" id="254246"/>
    <lineage>
        <taxon>Bacteria</taxon>
        <taxon>Pseudomonadati</taxon>
        <taxon>Pseudomonadota</taxon>
        <taxon>Gammaproteobacteria</taxon>
        <taxon>Legionellales</taxon>
        <taxon>Coxiellaceae</taxon>
        <taxon>Aquicella</taxon>
    </lineage>
</organism>
<dbReference type="GO" id="GO:0016757">
    <property type="term" value="F:glycosyltransferase activity"/>
    <property type="evidence" value="ECO:0007669"/>
    <property type="project" value="InterPro"/>
</dbReference>
<sequence length="392" mass="44993">MRILLITHTHSPSGGAENYFFDLKKRLKKVPSMEVYSLGFGPAAEEGEDFFVLKASGSNLSKLLWRLLFHPLIYLRLRHKIKKIRPDVIHIHNIKHYSVSLLRAIKPYPVIHTVHDYSLLCPTGQNIHRDLTPCPSGFSLKCFWQHRVKYRRLTYLILTLTLYLFRHRLKKIVKQFIAPSPLLVDYLKRNQFQDSIYIPPFMPEKKPLSFEKVNPHLFLFAGNLGAHKGITLLLEEFARACQHHPQLQLMIAGTGPDENRMRKKLHALGIERQVTFLGWQADLSTYYKTCTAVIFPSVGLESFGLVITESMSHGRAVIGVNRGTVPWLVDNNRTGLLFNPVKKGDLAEKILMLAQNSELAKQLGKQGHEKLQSEFDNEAILHQLLMVYQNIC</sequence>
<protein>
    <submittedName>
        <fullName evidence="3">Glycosyltransferase involved in cell wall biosynthesis</fullName>
    </submittedName>
</protein>
<dbReference type="Gene3D" id="3.40.50.2000">
    <property type="entry name" value="Glycogen Phosphorylase B"/>
    <property type="match status" value="2"/>
</dbReference>
<proteinExistence type="predicted"/>
<comment type="caution">
    <text evidence="3">The sequence shown here is derived from an EMBL/GenBank/DDBJ whole genome shotgun (WGS) entry which is preliminary data.</text>
</comment>